<keyword evidence="4" id="KW-1185">Reference proteome</keyword>
<evidence type="ECO:0000256" key="1">
    <source>
        <dbReference type="SAM" id="MobiDB-lite"/>
    </source>
</evidence>
<reference evidence="4" key="2">
    <citation type="journal article" date="2017" name="Genome Announc.">
        <title>Genome sequences of Cyberlindnera fabianii 65, Pichia kudriavzevii 129, and Saccharomyces cerevisiae 131 isolated from fermented masau fruits in Zimbabwe.</title>
        <authorList>
            <person name="van Rijswijck I.M.H."/>
            <person name="Derks M.F.L."/>
            <person name="Abee T."/>
            <person name="de Ridder D."/>
            <person name="Smid E.J."/>
        </authorList>
    </citation>
    <scope>NUCLEOTIDE SEQUENCE [LARGE SCALE GENOMIC DNA]</scope>
    <source>
        <strain evidence="4">65</strain>
    </source>
</reference>
<reference evidence="2" key="1">
    <citation type="journal article" date="2014" name="Genome Announc.">
        <title>Genome sequence of the yeast Cyberlindnera fabianii (Hansenula fabianii).</title>
        <authorList>
            <person name="Freel K.C."/>
            <person name="Sarilar V."/>
            <person name="Neuveglise C."/>
            <person name="Devillers H."/>
            <person name="Friedrich A."/>
            <person name="Schacherer J."/>
        </authorList>
    </citation>
    <scope>NUCLEOTIDE SEQUENCE</scope>
    <source>
        <strain evidence="2">YJS4271</strain>
    </source>
</reference>
<organism evidence="2">
    <name type="scientific">Cyberlindnera fabianii</name>
    <name type="common">Yeast</name>
    <name type="synonym">Hansenula fabianii</name>
    <dbReference type="NCBI Taxonomy" id="36022"/>
    <lineage>
        <taxon>Eukaryota</taxon>
        <taxon>Fungi</taxon>
        <taxon>Dikarya</taxon>
        <taxon>Ascomycota</taxon>
        <taxon>Saccharomycotina</taxon>
        <taxon>Saccharomycetes</taxon>
        <taxon>Phaffomycetales</taxon>
        <taxon>Phaffomycetaceae</taxon>
        <taxon>Cyberlindnera</taxon>
    </lineage>
</organism>
<dbReference type="EMBL" id="LK052899">
    <property type="protein sequence ID" value="CDR44294.1"/>
    <property type="molecule type" value="Genomic_DNA"/>
</dbReference>
<dbReference type="EMBL" id="MPUK01000008">
    <property type="protein sequence ID" value="ONH66189.1"/>
    <property type="molecule type" value="Genomic_DNA"/>
</dbReference>
<evidence type="ECO:0000313" key="3">
    <source>
        <dbReference type="EMBL" id="ONH66189.1"/>
    </source>
</evidence>
<sequence>MRYLRKFKGDQITEDDLMPSSIQALDIEIPNLEEKKTSHKDKLNSLPMRFKTRFGAGRNSGGRRVVSTPIFDLVIPEDNLDLLPPPHLQDSSTLSVPKCRNTSFTGQQARKSLPPLPSKARQVSMPTNIERAARSHGQSLSSYTSIIDIYQKNSPFGSVEHSIETKSVSKSSTSDADASSSSDDASSLFSYTDEDEILTRASHSPNSSITTTSTSPTHNRAKFTPVSMTYPQSDSYVTNIPRQTPPTRYQDTFPHTPASLHRLSLPRRKPPPKSLTHSEITQDLATMQPSANLPFSMESTPAYYSTQPRSVSTPNSGSGRVYVV</sequence>
<dbReference type="Proteomes" id="UP000189513">
    <property type="component" value="Unassembled WGS sequence"/>
</dbReference>
<name>A0A061BBH8_CYBFA</name>
<feature type="region of interest" description="Disordered" evidence="1">
    <location>
        <begin position="292"/>
        <end position="324"/>
    </location>
</feature>
<dbReference type="OrthoDB" id="3981266at2759"/>
<evidence type="ECO:0000313" key="2">
    <source>
        <dbReference type="EMBL" id="CDR44294.1"/>
    </source>
</evidence>
<accession>A0A061BBH8</accession>
<gene>
    <name evidence="3" type="ORF">BON22_3952</name>
    <name evidence="2" type="ORF">CYFA0S_14e01772g</name>
</gene>
<feature type="compositionally biased region" description="Low complexity" evidence="1">
    <location>
        <begin position="202"/>
        <end position="218"/>
    </location>
</feature>
<evidence type="ECO:0000313" key="4">
    <source>
        <dbReference type="Proteomes" id="UP000189513"/>
    </source>
</evidence>
<feature type="region of interest" description="Disordered" evidence="1">
    <location>
        <begin position="199"/>
        <end position="222"/>
    </location>
</feature>
<feature type="region of interest" description="Disordered" evidence="1">
    <location>
        <begin position="168"/>
        <end position="187"/>
    </location>
</feature>
<dbReference type="AlphaFoldDB" id="A0A061BBH8"/>
<proteinExistence type="predicted"/>
<protein>
    <submittedName>
        <fullName evidence="2">CYFA0S14e01772g1_1</fullName>
    </submittedName>
</protein>
<reference evidence="3" key="3">
    <citation type="submission" date="2017-01" db="EMBL/GenBank/DDBJ databases">
        <authorList>
            <person name="Mah S.A."/>
            <person name="Swanson W.J."/>
            <person name="Moy G.W."/>
            <person name="Vacquier V.D."/>
        </authorList>
    </citation>
    <scope>NUCLEOTIDE SEQUENCE [LARGE SCALE GENOMIC DNA]</scope>
    <source>
        <strain evidence="3">65</strain>
    </source>
</reference>
<feature type="region of interest" description="Disordered" evidence="1">
    <location>
        <begin position="104"/>
        <end position="123"/>
    </location>
</feature>
<feature type="compositionally biased region" description="Polar residues" evidence="1">
    <location>
        <begin position="292"/>
        <end position="318"/>
    </location>
</feature>
<feature type="region of interest" description="Disordered" evidence="1">
    <location>
        <begin position="243"/>
        <end position="276"/>
    </location>
</feature>
<dbReference type="VEuPathDB" id="FungiDB:BON22_3952"/>